<organism evidence="1 2">
    <name type="scientific">Herpetosiphon aurantiacus (strain ATCC 23779 / DSM 785 / 114-95)</name>
    <dbReference type="NCBI Taxonomy" id="316274"/>
    <lineage>
        <taxon>Bacteria</taxon>
        <taxon>Bacillati</taxon>
        <taxon>Chloroflexota</taxon>
        <taxon>Chloroflexia</taxon>
        <taxon>Herpetosiphonales</taxon>
        <taxon>Herpetosiphonaceae</taxon>
        <taxon>Herpetosiphon</taxon>
    </lineage>
</organism>
<reference evidence="1 2" key="1">
    <citation type="journal article" date="2011" name="Stand. Genomic Sci.">
        <title>Complete genome sequence of the filamentous gliding predatory bacterium Herpetosiphon aurantiacus type strain (114-95(T)).</title>
        <authorList>
            <person name="Kiss H."/>
            <person name="Nett M."/>
            <person name="Domin N."/>
            <person name="Martin K."/>
            <person name="Maresca J.A."/>
            <person name="Copeland A."/>
            <person name="Lapidus A."/>
            <person name="Lucas S."/>
            <person name="Berry K.W."/>
            <person name="Glavina Del Rio T."/>
            <person name="Dalin E."/>
            <person name="Tice H."/>
            <person name="Pitluck S."/>
            <person name="Richardson P."/>
            <person name="Bruce D."/>
            <person name="Goodwin L."/>
            <person name="Han C."/>
            <person name="Detter J.C."/>
            <person name="Schmutz J."/>
            <person name="Brettin T."/>
            <person name="Land M."/>
            <person name="Hauser L."/>
            <person name="Kyrpides N.C."/>
            <person name="Ivanova N."/>
            <person name="Goker M."/>
            <person name="Woyke T."/>
            <person name="Klenk H.P."/>
            <person name="Bryant D.A."/>
        </authorList>
    </citation>
    <scope>NUCLEOTIDE SEQUENCE [LARGE SCALE GENOMIC DNA]</scope>
    <source>
        <strain evidence="2">ATCC 23779 / DSM 785 / 114-95</strain>
    </source>
</reference>
<name>A9B4J5_HERA2</name>
<gene>
    <name evidence="1" type="ordered locus">Haur_1516</name>
</gene>
<dbReference type="EMBL" id="CP000875">
    <property type="protein sequence ID" value="ABX04160.1"/>
    <property type="molecule type" value="Genomic_DNA"/>
</dbReference>
<evidence type="ECO:0000313" key="1">
    <source>
        <dbReference type="EMBL" id="ABX04160.1"/>
    </source>
</evidence>
<evidence type="ECO:0000313" key="2">
    <source>
        <dbReference type="Proteomes" id="UP000000787"/>
    </source>
</evidence>
<proteinExistence type="predicted"/>
<sequence>MQTPSKLAYIPLFNLVKWWQALNMLVVGSDRLGAAIVEEYRATATHDFLRYLQHSGLISELRHSCADLRFFIGQQLPTGLEKPNPDYHDLLELLSTELGYFWNEHPPQAPRPNHATLPLYKLWQWWHTLTMIVAAFEQLPDQTEASDQTLNEQGLIDYLTQTGLFLACGQIRYDLNIVLAQHDLSFSNPYELDHAGLFGQIAVRLGYAWQAPQ</sequence>
<dbReference type="AlphaFoldDB" id="A9B4J5"/>
<keyword evidence="2" id="KW-1185">Reference proteome</keyword>
<dbReference type="Proteomes" id="UP000000787">
    <property type="component" value="Chromosome"/>
</dbReference>
<protein>
    <submittedName>
        <fullName evidence="1">Uncharacterized protein</fullName>
    </submittedName>
</protein>
<accession>A9B4J5</accession>
<dbReference type="InParanoid" id="A9B4J5"/>
<dbReference type="BioCyc" id="HAUR316274:GHYA-1540-MONOMER"/>
<dbReference type="KEGG" id="hau:Haur_1516"/>
<dbReference type="HOGENOM" id="CLU_1292918_0_0_0"/>